<gene>
    <name evidence="1" type="ORF">H1W00_10130</name>
</gene>
<dbReference type="EMBL" id="JACEOG010000001">
    <property type="protein sequence ID" value="MBA4608831.1"/>
    <property type="molecule type" value="Genomic_DNA"/>
</dbReference>
<evidence type="ECO:0000313" key="2">
    <source>
        <dbReference type="Proteomes" id="UP000550354"/>
    </source>
</evidence>
<proteinExistence type="predicted"/>
<sequence length="264" mass="28781">MATTVGIDLAADAKKTALAEVKWSEGKATVTRLDLGVDDGALLEEIRNSDGRVGIDCPFGWPSDFKDLVAGHPRSPVDTAALRWRGKYTHRATDHWVREEFGVQPLSVSADKLGHVAIRLSSLIARLEPAEDFPLDGSGRIAEVYPAAALSVWDMAHRRYKKPIGESVRATSLSQMEDAGIDLGEFRELAGRSDDAFDAVVCAVVARAVGTDLIDPPSKDYEPFAKTEGWIHVPRRGTTVHDIVNLRYHTVGQATAEQPVTEID</sequence>
<dbReference type="InterPro" id="IPR007362">
    <property type="entry name" value="DUF429"/>
</dbReference>
<dbReference type="AlphaFoldDB" id="A0A838XIN0"/>
<protein>
    <submittedName>
        <fullName evidence="1">DUF429 domain-containing protein</fullName>
    </submittedName>
</protein>
<dbReference type="Pfam" id="PF04250">
    <property type="entry name" value="DUF429"/>
    <property type="match status" value="1"/>
</dbReference>
<evidence type="ECO:0000313" key="1">
    <source>
        <dbReference type="EMBL" id="MBA4608831.1"/>
    </source>
</evidence>
<accession>A0A838XIN0</accession>
<organism evidence="1 2">
    <name type="scientific">Aeromicrobium phoceense</name>
    <dbReference type="NCBI Taxonomy" id="2754045"/>
    <lineage>
        <taxon>Bacteria</taxon>
        <taxon>Bacillati</taxon>
        <taxon>Actinomycetota</taxon>
        <taxon>Actinomycetes</taxon>
        <taxon>Propionibacteriales</taxon>
        <taxon>Nocardioidaceae</taxon>
        <taxon>Aeromicrobium</taxon>
    </lineage>
</organism>
<dbReference type="RefSeq" id="WP_181755592.1">
    <property type="nucleotide sequence ID" value="NZ_JACEOG010000001.1"/>
</dbReference>
<comment type="caution">
    <text evidence="1">The sequence shown here is derived from an EMBL/GenBank/DDBJ whole genome shotgun (WGS) entry which is preliminary data.</text>
</comment>
<reference evidence="1 2" key="1">
    <citation type="submission" date="2020-07" db="EMBL/GenBank/DDBJ databases">
        <title>Draft genome and description of Aeromicrobium phoceense strain Marseille-Q0843 isolated from healthy skin swab.</title>
        <authorList>
            <person name="Boxberger M."/>
            <person name="La Scola B."/>
        </authorList>
    </citation>
    <scope>NUCLEOTIDE SEQUENCE [LARGE SCALE GENOMIC DNA]</scope>
    <source>
        <strain evidence="1 2">Marseille-Q0843</strain>
    </source>
</reference>
<name>A0A838XIN0_9ACTN</name>
<dbReference type="Proteomes" id="UP000550354">
    <property type="component" value="Unassembled WGS sequence"/>
</dbReference>
<keyword evidence="2" id="KW-1185">Reference proteome</keyword>